<feature type="transmembrane region" description="Helical" evidence="12">
    <location>
        <begin position="107"/>
        <end position="129"/>
    </location>
</feature>
<feature type="transmembrane region" description="Helical" evidence="12">
    <location>
        <begin position="184"/>
        <end position="210"/>
    </location>
</feature>
<evidence type="ECO:0000313" key="14">
    <source>
        <dbReference type="Proteomes" id="UP000706333"/>
    </source>
</evidence>
<comment type="catalytic activity">
    <reaction evidence="11">
        <text>Fe(II)-heme o + 2 A + H2O = Fe(II)-heme a + 2 AH2</text>
        <dbReference type="Rhea" id="RHEA:63388"/>
        <dbReference type="ChEBI" id="CHEBI:13193"/>
        <dbReference type="ChEBI" id="CHEBI:15377"/>
        <dbReference type="ChEBI" id="CHEBI:17499"/>
        <dbReference type="ChEBI" id="CHEBI:60530"/>
        <dbReference type="ChEBI" id="CHEBI:61715"/>
        <dbReference type="EC" id="1.17.99.9"/>
    </reaction>
    <physiologicalReaction direction="left-to-right" evidence="11">
        <dbReference type="Rhea" id="RHEA:63389"/>
    </physiologicalReaction>
</comment>
<evidence type="ECO:0000256" key="2">
    <source>
        <dbReference type="ARBA" id="ARBA00004141"/>
    </source>
</evidence>
<dbReference type="InterPro" id="IPR003780">
    <property type="entry name" value="COX15/CtaA_fam"/>
</dbReference>
<feature type="transmembrane region" description="Helical" evidence="12">
    <location>
        <begin position="252"/>
        <end position="270"/>
    </location>
</feature>
<dbReference type="Pfam" id="PF02628">
    <property type="entry name" value="COX15-CtaA"/>
    <property type="match status" value="1"/>
</dbReference>
<feature type="transmembrane region" description="Helical" evidence="12">
    <location>
        <begin position="141"/>
        <end position="163"/>
    </location>
</feature>
<gene>
    <name evidence="12" type="primary">ctaA</name>
    <name evidence="13" type="ORF">CCR87_00260</name>
</gene>
<keyword evidence="14" id="KW-1185">Reference proteome</keyword>
<accession>A0A934TIU7</accession>
<evidence type="ECO:0000256" key="1">
    <source>
        <dbReference type="ARBA" id="ARBA00001970"/>
    </source>
</evidence>
<keyword evidence="4 12" id="KW-0479">Metal-binding</keyword>
<name>A0A934TIU7_9RHOB</name>
<dbReference type="InterPro" id="IPR023754">
    <property type="entry name" value="HemeA_Synthase_type2"/>
</dbReference>
<reference evidence="13" key="1">
    <citation type="submission" date="2017-05" db="EMBL/GenBank/DDBJ databases">
        <authorList>
            <person name="Imhoff J.F."/>
            <person name="Rahn T."/>
            <person name="Kuenzel S."/>
            <person name="Neulinger S.C."/>
        </authorList>
    </citation>
    <scope>NUCLEOTIDE SEQUENCE</scope>
    <source>
        <strain evidence="13">LMG 28126</strain>
    </source>
</reference>
<evidence type="ECO:0000256" key="5">
    <source>
        <dbReference type="ARBA" id="ARBA00022989"/>
    </source>
</evidence>
<comment type="cofactor">
    <cofactor evidence="1 12">
        <name>heme b</name>
        <dbReference type="ChEBI" id="CHEBI:60344"/>
    </cofactor>
</comment>
<keyword evidence="5 12" id="KW-1133">Transmembrane helix</keyword>
<dbReference type="GO" id="GO:0005886">
    <property type="term" value="C:plasma membrane"/>
    <property type="evidence" value="ECO:0007669"/>
    <property type="project" value="UniProtKB-SubCell"/>
</dbReference>
<comment type="subcellular location">
    <subcellularLocation>
        <location evidence="12">Cell membrane</location>
        <topology evidence="12">Multi-pass membrane protein</topology>
    </subcellularLocation>
    <subcellularLocation>
        <location evidence="2">Membrane</location>
        <topology evidence="2">Multi-pass membrane protein</topology>
    </subcellularLocation>
</comment>
<keyword evidence="8 12" id="KW-0350">Heme biosynthesis</keyword>
<evidence type="ECO:0000256" key="11">
    <source>
        <dbReference type="ARBA" id="ARBA00048044"/>
    </source>
</evidence>
<feature type="transmembrane region" description="Helical" evidence="12">
    <location>
        <begin position="308"/>
        <end position="326"/>
    </location>
</feature>
<protein>
    <recommendedName>
        <fullName evidence="12">Heme A synthase</fullName>
        <shortName evidence="12">HAS</shortName>
        <ecNumber evidence="12">1.17.99.9</ecNumber>
    </recommendedName>
    <alternativeName>
        <fullName evidence="12">Cytochrome aa3-controlling protein</fullName>
    </alternativeName>
</protein>
<evidence type="ECO:0000256" key="4">
    <source>
        <dbReference type="ARBA" id="ARBA00022723"/>
    </source>
</evidence>
<dbReference type="GO" id="GO:0120547">
    <property type="term" value="F:heme A synthase activity"/>
    <property type="evidence" value="ECO:0007669"/>
    <property type="project" value="UniProtKB-EC"/>
</dbReference>
<comment type="caution">
    <text evidence="13">The sequence shown here is derived from an EMBL/GenBank/DDBJ whole genome shotgun (WGS) entry which is preliminary data.</text>
</comment>
<proteinExistence type="inferred from homology"/>
<evidence type="ECO:0000256" key="9">
    <source>
        <dbReference type="ARBA" id="ARBA00023136"/>
    </source>
</evidence>
<dbReference type="EMBL" id="NHSD01000019">
    <property type="protein sequence ID" value="MBK5925803.1"/>
    <property type="molecule type" value="Genomic_DNA"/>
</dbReference>
<feature type="binding site" description="axial binding residue" evidence="12">
    <location>
        <position position="310"/>
    </location>
    <ligand>
        <name>heme</name>
        <dbReference type="ChEBI" id="CHEBI:30413"/>
    </ligand>
    <ligandPart>
        <name>Fe</name>
        <dbReference type="ChEBI" id="CHEBI:18248"/>
    </ligandPart>
</feature>
<dbReference type="PANTHER" id="PTHR23289:SF2">
    <property type="entry name" value="CYTOCHROME C OXIDASE ASSEMBLY PROTEIN COX15 HOMOLOG"/>
    <property type="match status" value="1"/>
</dbReference>
<dbReference type="Proteomes" id="UP000706333">
    <property type="component" value="Unassembled WGS sequence"/>
</dbReference>
<evidence type="ECO:0000256" key="10">
    <source>
        <dbReference type="ARBA" id="ARBA00044501"/>
    </source>
</evidence>
<keyword evidence="7 12" id="KW-0408">Iron</keyword>
<feature type="transmembrane region" description="Helical" evidence="12">
    <location>
        <begin position="82"/>
        <end position="100"/>
    </location>
</feature>
<dbReference type="AlphaFoldDB" id="A0A934TIU7"/>
<feature type="transmembrane region" description="Helical" evidence="12">
    <location>
        <begin position="282"/>
        <end position="302"/>
    </location>
</feature>
<evidence type="ECO:0000256" key="12">
    <source>
        <dbReference type="HAMAP-Rule" id="MF_01665"/>
    </source>
</evidence>
<evidence type="ECO:0000256" key="6">
    <source>
        <dbReference type="ARBA" id="ARBA00023002"/>
    </source>
</evidence>
<keyword evidence="12" id="KW-1003">Cell membrane</keyword>
<dbReference type="PANTHER" id="PTHR23289">
    <property type="entry name" value="CYTOCHROME C OXIDASE ASSEMBLY PROTEIN COX15"/>
    <property type="match status" value="1"/>
</dbReference>
<dbReference type="EC" id="1.17.99.9" evidence="12"/>
<comment type="subunit">
    <text evidence="12">Interacts with CtaB.</text>
</comment>
<comment type="similarity">
    <text evidence="12">Belongs to the COX15/CtaA family. Type 2 subfamily.</text>
</comment>
<evidence type="ECO:0000313" key="13">
    <source>
        <dbReference type="EMBL" id="MBK5925803.1"/>
    </source>
</evidence>
<dbReference type="GO" id="GO:0006784">
    <property type="term" value="P:heme A biosynthetic process"/>
    <property type="evidence" value="ECO:0007669"/>
    <property type="project" value="UniProtKB-UniRule"/>
</dbReference>
<evidence type="ECO:0000256" key="8">
    <source>
        <dbReference type="ARBA" id="ARBA00023133"/>
    </source>
</evidence>
<comment type="pathway">
    <text evidence="10 12">Porphyrin-containing compound metabolism; heme A biosynthesis; heme A from heme O: step 1/1.</text>
</comment>
<keyword evidence="3 12" id="KW-0812">Transmembrane</keyword>
<reference evidence="13" key="2">
    <citation type="journal article" date="2020" name="Microorganisms">
        <title>Osmotic Adaptation and Compatible Solute Biosynthesis of Phototrophic Bacteria as Revealed from Genome Analyses.</title>
        <authorList>
            <person name="Imhoff J.F."/>
            <person name="Rahn T."/>
            <person name="Kunzel S."/>
            <person name="Keller A."/>
            <person name="Neulinger S.C."/>
        </authorList>
    </citation>
    <scope>NUCLEOTIDE SEQUENCE</scope>
    <source>
        <strain evidence="13">LMG 28126</strain>
    </source>
</reference>
<evidence type="ECO:0000256" key="7">
    <source>
        <dbReference type="ARBA" id="ARBA00023004"/>
    </source>
</evidence>
<comment type="function">
    <text evidence="12">Catalyzes the conversion of heme O to heme A by two successive hydroxylations of the methyl group at C8. The first hydroxylation forms heme I, the second hydroxylation results in an unstable dihydroxymethyl group, which spontaneously dehydrates, resulting in the formyl group of heme A.</text>
</comment>
<comment type="caution">
    <text evidence="12">Lacks conserved residue(s) required for the propagation of feature annotation.</text>
</comment>
<dbReference type="HAMAP" id="MF_01665">
    <property type="entry name" value="HemeA_synth_type2"/>
    <property type="match status" value="1"/>
</dbReference>
<keyword evidence="6 12" id="KW-0560">Oxidoreductase</keyword>
<organism evidence="13 14">
    <name type="scientific">Rhodobaculum claviforme</name>
    <dbReference type="NCBI Taxonomy" id="1549854"/>
    <lineage>
        <taxon>Bacteria</taxon>
        <taxon>Pseudomonadati</taxon>
        <taxon>Pseudomonadota</taxon>
        <taxon>Alphaproteobacteria</taxon>
        <taxon>Rhodobacterales</taxon>
        <taxon>Paracoccaceae</taxon>
        <taxon>Rhodobaculum</taxon>
    </lineage>
</organism>
<evidence type="ECO:0000256" key="3">
    <source>
        <dbReference type="ARBA" id="ARBA00022692"/>
    </source>
</evidence>
<keyword evidence="9 12" id="KW-0472">Membrane</keyword>
<sequence>MVLFALVALMVAVGGLTRLTGSGLSITEWRPLSGALPPMSAADWAAEFDRYRAIPQYDIVNRGMTLAEFQVIYWWEWGHRQLGRLVGVVWLVGLAWLALTRRIPRGWALPLVGIGALGGLQGAIGWWMVASGLGEGMIAVASYRLAVHLGLAFLILGLLAWWIHALGRTGAGLMQARRLGSPGLARLGGVLVALAFLQIVLGALVAGIGAGRAYADWPLMHGVFFPPEALDMAPLWRNFVENPAMVQFTHRMAGYVLLAVGALTWVLAGASPHRATRGGHDLMMAVLTAQVALGIATVIWGAPWHLAIAHQLTAVLLWVVILRARFLARYPRVQSTIGHSTTGRTA</sequence>
<feature type="binding site" description="axial binding residue" evidence="12">
    <location>
        <position position="250"/>
    </location>
    <ligand>
        <name>heme</name>
        <dbReference type="ChEBI" id="CHEBI:30413"/>
    </ligand>
    <ligandPart>
        <name>Fe</name>
        <dbReference type="ChEBI" id="CHEBI:18248"/>
    </ligandPart>
</feature>
<dbReference type="GO" id="GO:0046872">
    <property type="term" value="F:metal ion binding"/>
    <property type="evidence" value="ECO:0007669"/>
    <property type="project" value="UniProtKB-KW"/>
</dbReference>